<feature type="signal peptide" evidence="1">
    <location>
        <begin position="1"/>
        <end position="26"/>
    </location>
</feature>
<name>A0AAP8MGN6_9GAMM</name>
<comment type="caution">
    <text evidence="3">The sequence shown here is derived from an EMBL/GenBank/DDBJ whole genome shotgun (WGS) entry which is preliminary data.</text>
</comment>
<dbReference type="Proteomes" id="UP000235162">
    <property type="component" value="Unassembled WGS sequence"/>
</dbReference>
<dbReference type="Gene3D" id="3.40.50.720">
    <property type="entry name" value="NAD(P)-binding Rossmann-like Domain"/>
    <property type="match status" value="1"/>
</dbReference>
<evidence type="ECO:0000259" key="2">
    <source>
        <dbReference type="Pfam" id="PF13460"/>
    </source>
</evidence>
<feature type="domain" description="NAD(P)-binding" evidence="2">
    <location>
        <begin position="54"/>
        <end position="242"/>
    </location>
</feature>
<dbReference type="InterPro" id="IPR036291">
    <property type="entry name" value="NAD(P)-bd_dom_sf"/>
</dbReference>
<evidence type="ECO:0000256" key="1">
    <source>
        <dbReference type="SAM" id="SignalP"/>
    </source>
</evidence>
<keyword evidence="1" id="KW-0732">Signal</keyword>
<accession>A0AAP8MGN6</accession>
<gene>
    <name evidence="3" type="ORF">C0029_02125</name>
</gene>
<dbReference type="KEGG" id="hja:BST95_16075"/>
<reference evidence="3 4" key="1">
    <citation type="submission" date="2018-01" db="EMBL/GenBank/DDBJ databases">
        <title>The draft genome sequence of Halioglobus japonicus S1-36.</title>
        <authorList>
            <person name="Du Z.-J."/>
            <person name="Shi M.-J."/>
        </authorList>
    </citation>
    <scope>NUCLEOTIDE SEQUENCE [LARGE SCALE GENOMIC DNA]</scope>
    <source>
        <strain evidence="3 4">S1-36</strain>
    </source>
</reference>
<dbReference type="InterPro" id="IPR016040">
    <property type="entry name" value="NAD(P)-bd_dom"/>
</dbReference>
<dbReference type="PANTHER" id="PTHR43355">
    <property type="entry name" value="FLAVIN REDUCTASE (NADPH)"/>
    <property type="match status" value="1"/>
</dbReference>
<dbReference type="Pfam" id="PF13460">
    <property type="entry name" value="NAD_binding_10"/>
    <property type="match status" value="1"/>
</dbReference>
<keyword evidence="4" id="KW-1185">Reference proteome</keyword>
<dbReference type="EMBL" id="PKUR01000001">
    <property type="protein sequence ID" value="PLW87410.1"/>
    <property type="molecule type" value="Genomic_DNA"/>
</dbReference>
<proteinExistence type="predicted"/>
<dbReference type="GO" id="GO:0016646">
    <property type="term" value="F:oxidoreductase activity, acting on the CH-NH group of donors, NAD or NADP as acceptor"/>
    <property type="evidence" value="ECO:0007669"/>
    <property type="project" value="TreeGrafter"/>
</dbReference>
<protein>
    <recommendedName>
        <fullName evidence="2">NAD(P)-binding domain-containing protein</fullName>
    </recommendedName>
</protein>
<dbReference type="RefSeq" id="WP_084200521.1">
    <property type="nucleotide sequence ID" value="NZ_BMYL01000001.1"/>
</dbReference>
<dbReference type="InterPro" id="IPR051606">
    <property type="entry name" value="Polyketide_Oxido-like"/>
</dbReference>
<dbReference type="PANTHER" id="PTHR43355:SF2">
    <property type="entry name" value="FLAVIN REDUCTASE (NADPH)"/>
    <property type="match status" value="1"/>
</dbReference>
<feature type="chain" id="PRO_5042998341" description="NAD(P)-binding domain-containing protein" evidence="1">
    <location>
        <begin position="27"/>
        <end position="256"/>
    </location>
</feature>
<dbReference type="SUPFAM" id="SSF51735">
    <property type="entry name" value="NAD(P)-binding Rossmann-fold domains"/>
    <property type="match status" value="1"/>
</dbReference>
<evidence type="ECO:0000313" key="4">
    <source>
        <dbReference type="Proteomes" id="UP000235162"/>
    </source>
</evidence>
<sequence>MNSNWISRVRRSLGLLLLAFAVVGCAPTQTRLDPASIQSASAPVSREKTIALLGGTGMTGGYLLREALARGYRIRLLSRASDRFTYLSDRVEVVVGDALDPSTIAALLEGSDAVISAIGPGANGPENLNSRTTSNVIAAMSNTATRPYLIVSGAAVKLSVDERNFSGKVMRRLALWRYPTLAADRQREYELLAESPIPWILLRCPLIESAMGENVADMSLSTPPGWRVQAGALARFALDEIENGQFRRRAPFLASD</sequence>
<evidence type="ECO:0000313" key="3">
    <source>
        <dbReference type="EMBL" id="PLW87410.1"/>
    </source>
</evidence>
<dbReference type="AlphaFoldDB" id="A0AAP8MGN6"/>
<organism evidence="3 4">
    <name type="scientific">Halioglobus japonicus</name>
    <dbReference type="NCBI Taxonomy" id="930805"/>
    <lineage>
        <taxon>Bacteria</taxon>
        <taxon>Pseudomonadati</taxon>
        <taxon>Pseudomonadota</taxon>
        <taxon>Gammaproteobacteria</taxon>
        <taxon>Cellvibrionales</taxon>
        <taxon>Halieaceae</taxon>
        <taxon>Halioglobus</taxon>
    </lineage>
</organism>